<feature type="region of interest" description="Disordered" evidence="1">
    <location>
        <begin position="72"/>
        <end position="106"/>
    </location>
</feature>
<dbReference type="NCBIfam" id="TIGR01589">
    <property type="entry name" value="A_thal_3526"/>
    <property type="match status" value="1"/>
</dbReference>
<dbReference type="EMBL" id="JACMSC010000008">
    <property type="protein sequence ID" value="KAG6510723.1"/>
    <property type="molecule type" value="Genomic_DNA"/>
</dbReference>
<sequence length="235" mass="26565">MIQSGGEYTGDHLIPFRKIAICWSQQIATTTARCLRSCMILRSKCFGSNLMATTPPWFCTSMDSAGAGSWRAIDQNIPPGRRRTDDLARDGSSFHRQSPPSTYASSVDPNPAVLVCFRGTIPFVGQRWQRSESKPSWSFMGEPSSASYIRKVQHLIEQCLVFHMNKEECIEALSKHANIDPVITSTVWTELEKENKEFFQTYMKGQEEKALDMATEERVQKMLAEEAAKDLDKDI</sequence>
<keyword evidence="3" id="KW-1185">Reference proteome</keyword>
<comment type="caution">
    <text evidence="2">The sequence shown here is derived from an EMBL/GenBank/DDBJ whole genome shotgun (WGS) entry which is preliminary data.</text>
</comment>
<evidence type="ECO:0000313" key="3">
    <source>
        <dbReference type="Proteomes" id="UP000734854"/>
    </source>
</evidence>
<dbReference type="InterPro" id="IPR006476">
    <property type="entry name" value="CHP01589_pln"/>
</dbReference>
<protein>
    <submittedName>
        <fullName evidence="2">Uncharacterized protein</fullName>
    </submittedName>
</protein>
<dbReference type="PANTHER" id="PTHR31871">
    <property type="entry name" value="OS02G0137100 PROTEIN"/>
    <property type="match status" value="1"/>
</dbReference>
<evidence type="ECO:0000256" key="1">
    <source>
        <dbReference type="SAM" id="MobiDB-lite"/>
    </source>
</evidence>
<reference evidence="2 3" key="1">
    <citation type="submission" date="2020-08" db="EMBL/GenBank/DDBJ databases">
        <title>Plant Genome Project.</title>
        <authorList>
            <person name="Zhang R.-G."/>
        </authorList>
    </citation>
    <scope>NUCLEOTIDE SEQUENCE [LARGE SCALE GENOMIC DNA]</scope>
    <source>
        <tissue evidence="2">Rhizome</tissue>
    </source>
</reference>
<dbReference type="Proteomes" id="UP000734854">
    <property type="component" value="Unassembled WGS sequence"/>
</dbReference>
<dbReference type="PANTHER" id="PTHR31871:SF48">
    <property type="entry name" value="OS05G0462000 PROTEIN"/>
    <property type="match status" value="1"/>
</dbReference>
<dbReference type="Pfam" id="PF09713">
    <property type="entry name" value="A_thal_3526"/>
    <property type="match status" value="1"/>
</dbReference>
<proteinExistence type="predicted"/>
<dbReference type="AlphaFoldDB" id="A0A8J5GNI2"/>
<feature type="compositionally biased region" description="Basic and acidic residues" evidence="1">
    <location>
        <begin position="82"/>
        <end position="93"/>
    </location>
</feature>
<gene>
    <name evidence="2" type="ORF">ZIOFF_028757</name>
</gene>
<name>A0A8J5GNI2_ZINOF</name>
<accession>A0A8J5GNI2</accession>
<evidence type="ECO:0000313" key="2">
    <source>
        <dbReference type="EMBL" id="KAG6510723.1"/>
    </source>
</evidence>
<feature type="compositionally biased region" description="Polar residues" evidence="1">
    <location>
        <begin position="94"/>
        <end position="106"/>
    </location>
</feature>
<organism evidence="2 3">
    <name type="scientific">Zingiber officinale</name>
    <name type="common">Ginger</name>
    <name type="synonym">Amomum zingiber</name>
    <dbReference type="NCBI Taxonomy" id="94328"/>
    <lineage>
        <taxon>Eukaryota</taxon>
        <taxon>Viridiplantae</taxon>
        <taxon>Streptophyta</taxon>
        <taxon>Embryophyta</taxon>
        <taxon>Tracheophyta</taxon>
        <taxon>Spermatophyta</taxon>
        <taxon>Magnoliopsida</taxon>
        <taxon>Liliopsida</taxon>
        <taxon>Zingiberales</taxon>
        <taxon>Zingiberaceae</taxon>
        <taxon>Zingiber</taxon>
    </lineage>
</organism>